<dbReference type="InterPro" id="IPR028896">
    <property type="entry name" value="GcvT/YgfZ/DmdA"/>
</dbReference>
<dbReference type="Gene3D" id="3.30.70.1400">
    <property type="entry name" value="Aminomethyltransferase beta-barrel domains"/>
    <property type="match status" value="1"/>
</dbReference>
<dbReference type="SUPFAM" id="SSF103025">
    <property type="entry name" value="Folate-binding domain"/>
    <property type="match status" value="1"/>
</dbReference>
<sequence length="387" mass="43305">MALSPISWGNQERMQLELKQTPLYQIHKELGAKMVPFGGWDMPVQYTGIIQEHQATRTHAGLFDVSHMGEIFITGSEADILSLLEKTTCNQISSLYDGQVQYNAVLNENGGLVDDITVYRFSSTKYMVCSNASNYPAVAAHLQKYVSGNCKVEDVSKDWHQIALQGPNANQILENYLGKDLSQLLYYHFIELELNGETIILSRTGYTGEDGFEIYTSHSLGLKLWNELLAQGKDLGLVPVGLGARDTLRLEAKYPLYGHELNAEWSPVESGIGFIVKEKNPPYFAYDRIQKDKKENPKKKVVGIILQEPGVLRENFPVFSSDGKEIGKTTSGTHSPTRKESLGLAMLDFEFTKNQTEVFVEIRGQKKKAKVETGAFIKGSVRNQKQS</sequence>
<dbReference type="GO" id="GO:0004047">
    <property type="term" value="F:aminomethyltransferase activity"/>
    <property type="evidence" value="ECO:0007669"/>
    <property type="project" value="UniProtKB-UniRule"/>
</dbReference>
<keyword evidence="3 7" id="KW-0032">Aminotransferase</keyword>
<evidence type="ECO:0000256" key="6">
    <source>
        <dbReference type="ARBA" id="ARBA00047665"/>
    </source>
</evidence>
<dbReference type="InterPro" id="IPR027266">
    <property type="entry name" value="TrmE/GcvT-like"/>
</dbReference>
<dbReference type="GO" id="GO:0005960">
    <property type="term" value="C:glycine cleavage complex"/>
    <property type="evidence" value="ECO:0007669"/>
    <property type="project" value="InterPro"/>
</dbReference>
<dbReference type="InterPro" id="IPR029043">
    <property type="entry name" value="GcvT/YgfZ_C"/>
</dbReference>
<dbReference type="GO" id="GO:0008483">
    <property type="term" value="F:transaminase activity"/>
    <property type="evidence" value="ECO:0007669"/>
    <property type="project" value="UniProtKB-KW"/>
</dbReference>
<name>A0A4R9LRV1_9LEPT</name>
<comment type="similarity">
    <text evidence="1 7">Belongs to the GcvT family.</text>
</comment>
<proteinExistence type="inferred from homology"/>
<keyword evidence="11" id="KW-0489">Methyltransferase</keyword>
<evidence type="ECO:0000256" key="5">
    <source>
        <dbReference type="ARBA" id="ARBA00031395"/>
    </source>
</evidence>
<dbReference type="Gene3D" id="4.10.1250.10">
    <property type="entry name" value="Aminomethyltransferase fragment"/>
    <property type="match status" value="1"/>
</dbReference>
<dbReference type="NCBIfam" id="TIGR00528">
    <property type="entry name" value="gcvT"/>
    <property type="match status" value="1"/>
</dbReference>
<accession>A0A4R9LRV1</accession>
<dbReference type="PANTHER" id="PTHR43757">
    <property type="entry name" value="AMINOMETHYLTRANSFERASE"/>
    <property type="match status" value="1"/>
</dbReference>
<evidence type="ECO:0000259" key="10">
    <source>
        <dbReference type="Pfam" id="PF08669"/>
    </source>
</evidence>
<dbReference type="GO" id="GO:0008168">
    <property type="term" value="F:methyltransferase activity"/>
    <property type="evidence" value="ECO:0007669"/>
    <property type="project" value="UniProtKB-KW"/>
</dbReference>
<dbReference type="InterPro" id="IPR013977">
    <property type="entry name" value="GcvT_C"/>
</dbReference>
<evidence type="ECO:0000256" key="4">
    <source>
        <dbReference type="ARBA" id="ARBA00022679"/>
    </source>
</evidence>
<dbReference type="SUPFAM" id="SSF101790">
    <property type="entry name" value="Aminomethyltransferase beta-barrel domain"/>
    <property type="match status" value="1"/>
</dbReference>
<dbReference type="InterPro" id="IPR022903">
    <property type="entry name" value="GcvT_bac"/>
</dbReference>
<evidence type="ECO:0000256" key="7">
    <source>
        <dbReference type="HAMAP-Rule" id="MF_00259"/>
    </source>
</evidence>
<dbReference type="Pfam" id="PF01571">
    <property type="entry name" value="GCV_T"/>
    <property type="match status" value="1"/>
</dbReference>
<reference evidence="11" key="1">
    <citation type="journal article" date="2019" name="PLoS Negl. Trop. Dis.">
        <title>Revisiting the worldwide diversity of Leptospira species in the environment.</title>
        <authorList>
            <person name="Vincent A.T."/>
            <person name="Schiettekatte O."/>
            <person name="Bourhy P."/>
            <person name="Veyrier F.J."/>
            <person name="Picardeau M."/>
        </authorList>
    </citation>
    <scope>NUCLEOTIDE SEQUENCE [LARGE SCALE GENOMIC DNA]</scope>
    <source>
        <strain evidence="11">201400974</strain>
    </source>
</reference>
<organism evidence="11 12">
    <name type="scientific">Leptospira ilyithenensis</name>
    <dbReference type="NCBI Taxonomy" id="2484901"/>
    <lineage>
        <taxon>Bacteria</taxon>
        <taxon>Pseudomonadati</taxon>
        <taxon>Spirochaetota</taxon>
        <taxon>Spirochaetia</taxon>
        <taxon>Leptospirales</taxon>
        <taxon>Leptospiraceae</taxon>
        <taxon>Leptospira</taxon>
    </lineage>
</organism>
<keyword evidence="12" id="KW-1185">Reference proteome</keyword>
<evidence type="ECO:0000256" key="3">
    <source>
        <dbReference type="ARBA" id="ARBA00022576"/>
    </source>
</evidence>
<evidence type="ECO:0000256" key="8">
    <source>
        <dbReference type="PIRSR" id="PIRSR006487-1"/>
    </source>
</evidence>
<comment type="subunit">
    <text evidence="7">The glycine cleavage system is composed of four proteins: P, T, L and H.</text>
</comment>
<evidence type="ECO:0000313" key="11">
    <source>
        <dbReference type="EMBL" id="TGN09867.1"/>
    </source>
</evidence>
<keyword evidence="4 7" id="KW-0808">Transferase</keyword>
<dbReference type="EC" id="2.1.2.10" evidence="2 7"/>
<evidence type="ECO:0000256" key="1">
    <source>
        <dbReference type="ARBA" id="ARBA00008609"/>
    </source>
</evidence>
<comment type="catalytic activity">
    <reaction evidence="6 7">
        <text>N(6)-[(R)-S(8)-aminomethyldihydrolipoyl]-L-lysyl-[protein] + (6S)-5,6,7,8-tetrahydrofolate = N(6)-[(R)-dihydrolipoyl]-L-lysyl-[protein] + (6R)-5,10-methylene-5,6,7,8-tetrahydrofolate + NH4(+)</text>
        <dbReference type="Rhea" id="RHEA:16945"/>
        <dbReference type="Rhea" id="RHEA-COMP:10475"/>
        <dbReference type="Rhea" id="RHEA-COMP:10492"/>
        <dbReference type="ChEBI" id="CHEBI:15636"/>
        <dbReference type="ChEBI" id="CHEBI:28938"/>
        <dbReference type="ChEBI" id="CHEBI:57453"/>
        <dbReference type="ChEBI" id="CHEBI:83100"/>
        <dbReference type="ChEBI" id="CHEBI:83143"/>
        <dbReference type="EC" id="2.1.2.10"/>
    </reaction>
</comment>
<dbReference type="AlphaFoldDB" id="A0A4R9LRV1"/>
<dbReference type="Proteomes" id="UP000298264">
    <property type="component" value="Unassembled WGS sequence"/>
</dbReference>
<dbReference type="GO" id="GO:0019464">
    <property type="term" value="P:glycine decarboxylation via glycine cleavage system"/>
    <property type="evidence" value="ECO:0007669"/>
    <property type="project" value="UniProtKB-UniRule"/>
</dbReference>
<dbReference type="GO" id="GO:0005829">
    <property type="term" value="C:cytosol"/>
    <property type="evidence" value="ECO:0007669"/>
    <property type="project" value="TreeGrafter"/>
</dbReference>
<feature type="domain" description="Aminomethyltransferase C-terminal" evidence="10">
    <location>
        <begin position="299"/>
        <end position="376"/>
    </location>
</feature>
<comment type="function">
    <text evidence="7">The glycine cleavage system catalyzes the degradation of glycine.</text>
</comment>
<gene>
    <name evidence="7 11" type="primary">gcvT</name>
    <name evidence="11" type="ORF">EHS11_12250</name>
</gene>
<evidence type="ECO:0000256" key="2">
    <source>
        <dbReference type="ARBA" id="ARBA00012616"/>
    </source>
</evidence>
<dbReference type="InterPro" id="IPR006223">
    <property type="entry name" value="GcvT"/>
</dbReference>
<dbReference type="GO" id="GO:0032259">
    <property type="term" value="P:methylation"/>
    <property type="evidence" value="ECO:0007669"/>
    <property type="project" value="UniProtKB-KW"/>
</dbReference>
<evidence type="ECO:0000259" key="9">
    <source>
        <dbReference type="Pfam" id="PF01571"/>
    </source>
</evidence>
<dbReference type="PANTHER" id="PTHR43757:SF2">
    <property type="entry name" value="AMINOMETHYLTRANSFERASE, MITOCHONDRIAL"/>
    <property type="match status" value="1"/>
</dbReference>
<dbReference type="OrthoDB" id="9774591at2"/>
<dbReference type="Gene3D" id="3.30.1360.120">
    <property type="entry name" value="Probable tRNA modification gtpase trme, domain 1"/>
    <property type="match status" value="1"/>
</dbReference>
<comment type="caution">
    <text evidence="11">The sequence shown here is derived from an EMBL/GenBank/DDBJ whole genome shotgun (WGS) entry which is preliminary data.</text>
</comment>
<evidence type="ECO:0000313" key="12">
    <source>
        <dbReference type="Proteomes" id="UP000298264"/>
    </source>
</evidence>
<dbReference type="Pfam" id="PF08669">
    <property type="entry name" value="GCV_T_C"/>
    <property type="match status" value="1"/>
</dbReference>
<dbReference type="NCBIfam" id="NF001567">
    <property type="entry name" value="PRK00389.1"/>
    <property type="match status" value="1"/>
</dbReference>
<dbReference type="EMBL" id="RQHV01000050">
    <property type="protein sequence ID" value="TGN09867.1"/>
    <property type="molecule type" value="Genomic_DNA"/>
</dbReference>
<feature type="domain" description="GCVT N-terminal" evidence="9">
    <location>
        <begin position="23"/>
        <end position="278"/>
    </location>
</feature>
<protein>
    <recommendedName>
        <fullName evidence="2 7">Aminomethyltransferase</fullName>
        <ecNumber evidence="2 7">2.1.2.10</ecNumber>
    </recommendedName>
    <alternativeName>
        <fullName evidence="5 7">Glycine cleavage system T protein</fullName>
    </alternativeName>
</protein>
<dbReference type="Gene3D" id="2.40.30.110">
    <property type="entry name" value="Aminomethyltransferase beta-barrel domains"/>
    <property type="match status" value="1"/>
</dbReference>
<dbReference type="InterPro" id="IPR006222">
    <property type="entry name" value="GCVT_N"/>
</dbReference>
<feature type="binding site" evidence="8">
    <location>
        <position position="213"/>
    </location>
    <ligand>
        <name>substrate</name>
    </ligand>
</feature>
<dbReference type="PIRSF" id="PIRSF006487">
    <property type="entry name" value="GcvT"/>
    <property type="match status" value="1"/>
</dbReference>
<dbReference type="HAMAP" id="MF_00259">
    <property type="entry name" value="GcvT"/>
    <property type="match status" value="1"/>
</dbReference>